<dbReference type="RefSeq" id="WP_008709084.1">
    <property type="nucleotide sequence ID" value="NZ_ANOG01001082.1"/>
</dbReference>
<dbReference type="EMBL" id="ANOG01001082">
    <property type="protein sequence ID" value="EMI15479.1"/>
    <property type="molecule type" value="Genomic_DNA"/>
</dbReference>
<sequence length="247" mass="28430">MNSENLREIGEDAIECLDEFGGKYSDVVEKETPGAPSMPSDYGRRRDLLHLFLLSQVKYFMPEITERAIEDISAEGAELAVDYFYGDWREDFDKNDLFEAPWIDELRFGLVLAVLCSKPDVFRRLIEFPFEELNLDTGGWELSKSDIQYYIDFCNSISSGVFGMSGSLKGKRPKMLAHLLKQVFDSNDIEFQTKLETYLIWFKRNEFDGRGNLLVSLDASILVGFARSRGLKFSIPEHLEDMILEQK</sequence>
<dbReference type="Proteomes" id="UP000011991">
    <property type="component" value="Unassembled WGS sequence"/>
</dbReference>
<accession>M5RNB8</accession>
<name>M5RNB8_9BACT</name>
<protein>
    <submittedName>
        <fullName evidence="1">Uncharacterized protein</fullName>
    </submittedName>
</protein>
<gene>
    <name evidence="1" type="ORF">RMSM_07601</name>
</gene>
<proteinExistence type="predicted"/>
<dbReference type="AlphaFoldDB" id="M5RNB8"/>
<evidence type="ECO:0000313" key="2">
    <source>
        <dbReference type="Proteomes" id="UP000011991"/>
    </source>
</evidence>
<dbReference type="OrthoDB" id="301232at2"/>
<evidence type="ECO:0000313" key="1">
    <source>
        <dbReference type="EMBL" id="EMI15479.1"/>
    </source>
</evidence>
<organism evidence="1 2">
    <name type="scientific">Rhodopirellula maiorica SM1</name>
    <dbReference type="NCBI Taxonomy" id="1265738"/>
    <lineage>
        <taxon>Bacteria</taxon>
        <taxon>Pseudomonadati</taxon>
        <taxon>Planctomycetota</taxon>
        <taxon>Planctomycetia</taxon>
        <taxon>Pirellulales</taxon>
        <taxon>Pirellulaceae</taxon>
        <taxon>Novipirellula</taxon>
    </lineage>
</organism>
<keyword evidence="2" id="KW-1185">Reference proteome</keyword>
<reference evidence="1 2" key="1">
    <citation type="journal article" date="2013" name="Mar. Genomics">
        <title>Expression of sulfatases in Rhodopirellula baltica and the diversity of sulfatases in the genus Rhodopirellula.</title>
        <authorList>
            <person name="Wegner C.E."/>
            <person name="Richter-Heitmann T."/>
            <person name="Klindworth A."/>
            <person name="Klockow C."/>
            <person name="Richter M."/>
            <person name="Achstetter T."/>
            <person name="Glockner F.O."/>
            <person name="Harder J."/>
        </authorList>
    </citation>
    <scope>NUCLEOTIDE SEQUENCE [LARGE SCALE GENOMIC DNA]</scope>
    <source>
        <strain evidence="1 2">SM1</strain>
    </source>
</reference>
<comment type="caution">
    <text evidence="1">The sequence shown here is derived from an EMBL/GenBank/DDBJ whole genome shotgun (WGS) entry which is preliminary data.</text>
</comment>
<dbReference type="PATRIC" id="fig|1265738.3.peg.7589"/>